<dbReference type="Gene3D" id="1.10.287.990">
    <property type="entry name" value="Fe,Mn superoxide dismutase (SOD) domain"/>
    <property type="match status" value="1"/>
</dbReference>
<dbReference type="EC" id="1.15.1.1" evidence="2"/>
<evidence type="ECO:0000256" key="1">
    <source>
        <dbReference type="ARBA" id="ARBA00008714"/>
    </source>
</evidence>
<dbReference type="InterPro" id="IPR036314">
    <property type="entry name" value="SOD_C_sf"/>
</dbReference>
<feature type="domain" description="Manganese/iron superoxide dismutase C-terminal" evidence="6">
    <location>
        <begin position="92"/>
        <end position="185"/>
    </location>
</feature>
<accession>A0A1F7U7J0</accession>
<feature type="binding site" evidence="5">
    <location>
        <position position="25"/>
    </location>
    <ligand>
        <name>Mn(2+)</name>
        <dbReference type="ChEBI" id="CHEBI:29035"/>
    </ligand>
</feature>
<dbReference type="PANTHER" id="PTHR11404:SF6">
    <property type="entry name" value="SUPEROXIDE DISMUTASE [MN], MITOCHONDRIAL"/>
    <property type="match status" value="1"/>
</dbReference>
<feature type="binding site" evidence="5">
    <location>
        <position position="76"/>
    </location>
    <ligand>
        <name>Mn(2+)</name>
        <dbReference type="ChEBI" id="CHEBI:29035"/>
    </ligand>
</feature>
<dbReference type="GO" id="GO:0004784">
    <property type="term" value="F:superoxide dismutase activity"/>
    <property type="evidence" value="ECO:0007669"/>
    <property type="project" value="UniProtKB-EC"/>
</dbReference>
<dbReference type="PANTHER" id="PTHR11404">
    <property type="entry name" value="SUPEROXIDE DISMUTASE 2"/>
    <property type="match status" value="1"/>
</dbReference>
<proteinExistence type="inferred from homology"/>
<dbReference type="GO" id="GO:0046872">
    <property type="term" value="F:metal ion binding"/>
    <property type="evidence" value="ECO:0007669"/>
    <property type="project" value="UniProtKB-KW"/>
</dbReference>
<feature type="binding site" evidence="5">
    <location>
        <position position="161"/>
    </location>
    <ligand>
        <name>Mn(2+)</name>
        <dbReference type="ChEBI" id="CHEBI:29035"/>
    </ligand>
</feature>
<evidence type="ECO:0000259" key="6">
    <source>
        <dbReference type="Pfam" id="PF02777"/>
    </source>
</evidence>
<sequence length="201" mass="22749">MSEFAVEPLKYKELPGMSEKQLSEHHDVLYAGYVKKVNEIRVALANADRAGANATWSQLREMKLEEGFALNGVILHERFFDNLTPNGNADGGQVKDWLAADFGSLEKWAEEFAACGLAARGWVVLALDLKDGKLHNYLADMHNQGGIWGAIPLLVLDVYEHAYFLDYATARKKYIESFLRNIDWRVPAALAEKYRLAEFRK</sequence>
<dbReference type="Pfam" id="PF02777">
    <property type="entry name" value="Sod_Fe_C"/>
    <property type="match status" value="1"/>
</dbReference>
<dbReference type="InterPro" id="IPR050265">
    <property type="entry name" value="Fe/Mn_Superoxide_Dismutase"/>
</dbReference>
<organism evidence="7 8">
    <name type="scientific">Candidatus Uhrbacteria bacterium RIFCSPHIGHO2_02_FULL_60_10</name>
    <dbReference type="NCBI Taxonomy" id="1802392"/>
    <lineage>
        <taxon>Bacteria</taxon>
        <taxon>Candidatus Uhriibacteriota</taxon>
    </lineage>
</organism>
<reference evidence="7 8" key="1">
    <citation type="journal article" date="2016" name="Nat. Commun.">
        <title>Thousands of microbial genomes shed light on interconnected biogeochemical processes in an aquifer system.</title>
        <authorList>
            <person name="Anantharaman K."/>
            <person name="Brown C.T."/>
            <person name="Hug L.A."/>
            <person name="Sharon I."/>
            <person name="Castelle C.J."/>
            <person name="Probst A.J."/>
            <person name="Thomas B.C."/>
            <person name="Singh A."/>
            <person name="Wilkins M.J."/>
            <person name="Karaoz U."/>
            <person name="Brodie E.L."/>
            <person name="Williams K.H."/>
            <person name="Hubbard S.S."/>
            <person name="Banfield J.F."/>
        </authorList>
    </citation>
    <scope>NUCLEOTIDE SEQUENCE [LARGE SCALE GENOMIC DNA]</scope>
</reference>
<dbReference type="AlphaFoldDB" id="A0A1F7U7J0"/>
<name>A0A1F7U7J0_9BACT</name>
<dbReference type="Gene3D" id="3.55.40.20">
    <property type="entry name" value="Iron/manganese superoxide dismutase, C-terminal domain"/>
    <property type="match status" value="1"/>
</dbReference>
<keyword evidence="3 5" id="KW-0479">Metal-binding</keyword>
<dbReference type="EMBL" id="MGEA01000047">
    <property type="protein sequence ID" value="OGL73798.1"/>
    <property type="molecule type" value="Genomic_DNA"/>
</dbReference>
<dbReference type="InterPro" id="IPR001189">
    <property type="entry name" value="Mn/Fe_SOD"/>
</dbReference>
<comment type="caution">
    <text evidence="7">The sequence shown here is derived from an EMBL/GenBank/DDBJ whole genome shotgun (WGS) entry which is preliminary data.</text>
</comment>
<feature type="binding site" evidence="5">
    <location>
        <position position="157"/>
    </location>
    <ligand>
        <name>Mn(2+)</name>
        <dbReference type="ChEBI" id="CHEBI:29035"/>
    </ligand>
</feature>
<protein>
    <recommendedName>
        <fullName evidence="2">superoxide dismutase</fullName>
        <ecNumber evidence="2">1.15.1.1</ecNumber>
    </recommendedName>
</protein>
<dbReference type="PIRSF" id="PIRSF000349">
    <property type="entry name" value="SODismutase"/>
    <property type="match status" value="1"/>
</dbReference>
<evidence type="ECO:0000256" key="4">
    <source>
        <dbReference type="ARBA" id="ARBA00023002"/>
    </source>
</evidence>
<dbReference type="SUPFAM" id="SSF54719">
    <property type="entry name" value="Fe,Mn superoxide dismutase (SOD), C-terminal domain"/>
    <property type="match status" value="1"/>
</dbReference>
<gene>
    <name evidence="7" type="ORF">A3C96_03850</name>
</gene>
<dbReference type="InterPro" id="IPR036324">
    <property type="entry name" value="Mn/Fe_SOD_N_sf"/>
</dbReference>
<evidence type="ECO:0000256" key="2">
    <source>
        <dbReference type="ARBA" id="ARBA00012682"/>
    </source>
</evidence>
<keyword evidence="4" id="KW-0560">Oxidoreductase</keyword>
<evidence type="ECO:0000313" key="7">
    <source>
        <dbReference type="EMBL" id="OGL73798.1"/>
    </source>
</evidence>
<dbReference type="Proteomes" id="UP000177088">
    <property type="component" value="Unassembled WGS sequence"/>
</dbReference>
<evidence type="ECO:0000313" key="8">
    <source>
        <dbReference type="Proteomes" id="UP000177088"/>
    </source>
</evidence>
<evidence type="ECO:0000256" key="5">
    <source>
        <dbReference type="PIRSR" id="PIRSR000349-1"/>
    </source>
</evidence>
<dbReference type="SUPFAM" id="SSF46609">
    <property type="entry name" value="Fe,Mn superoxide dismutase (SOD), N-terminal domain"/>
    <property type="match status" value="1"/>
</dbReference>
<dbReference type="InterPro" id="IPR019832">
    <property type="entry name" value="Mn/Fe_SOD_C"/>
</dbReference>
<evidence type="ECO:0000256" key="3">
    <source>
        <dbReference type="ARBA" id="ARBA00022723"/>
    </source>
</evidence>
<comment type="similarity">
    <text evidence="1">Belongs to the iron/manganese superoxide dismutase family.</text>
</comment>